<dbReference type="WBParaSite" id="HPBE_0001970101-mRNA-1">
    <property type="protein sequence ID" value="HPBE_0001970101-mRNA-1"/>
    <property type="gene ID" value="HPBE_0001970101"/>
</dbReference>
<reference evidence="9 10" key="1">
    <citation type="submission" date="2018-11" db="EMBL/GenBank/DDBJ databases">
        <authorList>
            <consortium name="Pathogen Informatics"/>
        </authorList>
    </citation>
    <scope>NUCLEOTIDE SEQUENCE [LARGE SCALE GENOMIC DNA]</scope>
</reference>
<evidence type="ECO:0000256" key="7">
    <source>
        <dbReference type="RuleBase" id="RU079119"/>
    </source>
</evidence>
<dbReference type="Pfam" id="PF01529">
    <property type="entry name" value="DHHC"/>
    <property type="match status" value="1"/>
</dbReference>
<evidence type="ECO:0000256" key="6">
    <source>
        <dbReference type="ARBA" id="ARBA00023315"/>
    </source>
</evidence>
<evidence type="ECO:0000256" key="4">
    <source>
        <dbReference type="ARBA" id="ARBA00022989"/>
    </source>
</evidence>
<reference evidence="11" key="2">
    <citation type="submission" date="2019-09" db="UniProtKB">
        <authorList>
            <consortium name="WormBaseParasite"/>
        </authorList>
    </citation>
    <scope>IDENTIFICATION</scope>
</reference>
<gene>
    <name evidence="9" type="ORF">HPBE_LOCUS19700</name>
</gene>
<organism evidence="10 11">
    <name type="scientific">Heligmosomoides polygyrus</name>
    <name type="common">Parasitic roundworm</name>
    <dbReference type="NCBI Taxonomy" id="6339"/>
    <lineage>
        <taxon>Eukaryota</taxon>
        <taxon>Metazoa</taxon>
        <taxon>Ecdysozoa</taxon>
        <taxon>Nematoda</taxon>
        <taxon>Chromadorea</taxon>
        <taxon>Rhabditida</taxon>
        <taxon>Rhabditina</taxon>
        <taxon>Rhabditomorpha</taxon>
        <taxon>Strongyloidea</taxon>
        <taxon>Heligmosomidae</taxon>
        <taxon>Heligmosomoides</taxon>
    </lineage>
</organism>
<dbReference type="PANTHER" id="PTHR12246">
    <property type="entry name" value="PALMITOYLTRANSFERASE ZDHHC16"/>
    <property type="match status" value="1"/>
</dbReference>
<accession>A0A3P8B103</accession>
<dbReference type="InterPro" id="IPR039859">
    <property type="entry name" value="PFA4/ZDH16/20/ERF2-like"/>
</dbReference>
<dbReference type="GO" id="GO:0019706">
    <property type="term" value="F:protein-cysteine S-palmitoyltransferase activity"/>
    <property type="evidence" value="ECO:0007669"/>
    <property type="project" value="UniProtKB-EC"/>
</dbReference>
<keyword evidence="5 7" id="KW-0472">Membrane</keyword>
<dbReference type="OrthoDB" id="331948at2759"/>
<proteinExistence type="inferred from homology"/>
<evidence type="ECO:0000259" key="8">
    <source>
        <dbReference type="Pfam" id="PF01529"/>
    </source>
</evidence>
<dbReference type="PROSITE" id="PS50216">
    <property type="entry name" value="DHHC"/>
    <property type="match status" value="1"/>
</dbReference>
<keyword evidence="3 7" id="KW-0812">Transmembrane</keyword>
<sequence length="273" mass="31169">ERASTATRKESIYIQLQTAFSSKWVGSTIYFVTTPYLYNVQIVDDFNINYSVAYFRGMEPVGAKNAAVSKTSMCIIAGYVIGKNRQIWSFCRCIVGMDHHCIWINQCVGAHNHRHFFLFIVYLTGATLTIILAGFNTLYDHVYMASSSMNFCSSALSLAPLQPFICSHEGLARTCVIFCYFISLLLFILVGFLTLWNSFLISSGYTYIDYLVSEYSSRGWRDFFNFRGLVGNWKNFFGVHRNRSFSRHILLPTTQPAIPYDDVDDGFDPMDIV</sequence>
<keyword evidence="10" id="KW-1185">Reference proteome</keyword>
<dbReference type="Proteomes" id="UP000050761">
    <property type="component" value="Unassembled WGS sequence"/>
</dbReference>
<evidence type="ECO:0000256" key="5">
    <source>
        <dbReference type="ARBA" id="ARBA00023136"/>
    </source>
</evidence>
<evidence type="ECO:0000256" key="1">
    <source>
        <dbReference type="ARBA" id="ARBA00004141"/>
    </source>
</evidence>
<name>A0A183GC33_HELPZ</name>
<comment type="similarity">
    <text evidence="7">Belongs to the DHHC palmitoyltransferase family.</text>
</comment>
<dbReference type="EMBL" id="UZAH01031556">
    <property type="protein sequence ID" value="VDP16281.1"/>
    <property type="molecule type" value="Genomic_DNA"/>
</dbReference>
<keyword evidence="4 7" id="KW-1133">Transmembrane helix</keyword>
<dbReference type="EC" id="2.3.1.225" evidence="7"/>
<comment type="catalytic activity">
    <reaction evidence="7">
        <text>L-cysteinyl-[protein] + hexadecanoyl-CoA = S-hexadecanoyl-L-cysteinyl-[protein] + CoA</text>
        <dbReference type="Rhea" id="RHEA:36683"/>
        <dbReference type="Rhea" id="RHEA-COMP:10131"/>
        <dbReference type="Rhea" id="RHEA-COMP:11032"/>
        <dbReference type="ChEBI" id="CHEBI:29950"/>
        <dbReference type="ChEBI" id="CHEBI:57287"/>
        <dbReference type="ChEBI" id="CHEBI:57379"/>
        <dbReference type="ChEBI" id="CHEBI:74151"/>
        <dbReference type="EC" id="2.3.1.225"/>
    </reaction>
</comment>
<dbReference type="InterPro" id="IPR001594">
    <property type="entry name" value="Palmitoyltrfase_DHHC"/>
</dbReference>
<comment type="domain">
    <text evidence="7">The DHHC domain is required for palmitoyltransferase activity.</text>
</comment>
<feature type="domain" description="Palmitoyltransferase DHHC" evidence="8">
    <location>
        <begin position="92"/>
        <end position="211"/>
    </location>
</feature>
<evidence type="ECO:0000256" key="3">
    <source>
        <dbReference type="ARBA" id="ARBA00022692"/>
    </source>
</evidence>
<accession>A0A183GC33</accession>
<evidence type="ECO:0000313" key="11">
    <source>
        <dbReference type="WBParaSite" id="HPBE_0001970101-mRNA-1"/>
    </source>
</evidence>
<evidence type="ECO:0000313" key="10">
    <source>
        <dbReference type="Proteomes" id="UP000050761"/>
    </source>
</evidence>
<feature type="transmembrane region" description="Helical" evidence="7">
    <location>
        <begin position="116"/>
        <end position="135"/>
    </location>
</feature>
<dbReference type="GO" id="GO:0016020">
    <property type="term" value="C:membrane"/>
    <property type="evidence" value="ECO:0007669"/>
    <property type="project" value="UniProtKB-SubCell"/>
</dbReference>
<comment type="subcellular location">
    <subcellularLocation>
        <location evidence="1">Membrane</location>
        <topology evidence="1">Multi-pass membrane protein</topology>
    </subcellularLocation>
</comment>
<evidence type="ECO:0000313" key="9">
    <source>
        <dbReference type="EMBL" id="VDP16281.1"/>
    </source>
</evidence>
<evidence type="ECO:0000256" key="2">
    <source>
        <dbReference type="ARBA" id="ARBA00022679"/>
    </source>
</evidence>
<dbReference type="AlphaFoldDB" id="A0A183GC33"/>
<protein>
    <recommendedName>
        <fullName evidence="7">Palmitoyltransferase</fullName>
        <ecNumber evidence="7">2.3.1.225</ecNumber>
    </recommendedName>
</protein>
<feature type="transmembrane region" description="Helical" evidence="7">
    <location>
        <begin position="171"/>
        <end position="196"/>
    </location>
</feature>
<keyword evidence="2 7" id="KW-0808">Transferase</keyword>
<keyword evidence="6 7" id="KW-0012">Acyltransferase</keyword>